<dbReference type="InterPro" id="IPR039871">
    <property type="entry name" value="FAM8A1"/>
</dbReference>
<organism evidence="8 10">
    <name type="scientific">Cephus cinctus</name>
    <name type="common">Wheat stem sawfly</name>
    <dbReference type="NCBI Taxonomy" id="211228"/>
    <lineage>
        <taxon>Eukaryota</taxon>
        <taxon>Metazoa</taxon>
        <taxon>Ecdysozoa</taxon>
        <taxon>Arthropoda</taxon>
        <taxon>Hexapoda</taxon>
        <taxon>Insecta</taxon>
        <taxon>Pterygota</taxon>
        <taxon>Neoptera</taxon>
        <taxon>Endopterygota</taxon>
        <taxon>Hymenoptera</taxon>
        <taxon>Cephoidea</taxon>
        <taxon>Cephidae</taxon>
        <taxon>Cephus</taxon>
    </lineage>
</organism>
<proteinExistence type="predicted"/>
<reference evidence="9 10" key="1">
    <citation type="submission" date="2025-04" db="UniProtKB">
        <authorList>
            <consortium name="RefSeq"/>
        </authorList>
    </citation>
    <scope>IDENTIFICATION</scope>
</reference>
<evidence type="ECO:0000256" key="4">
    <source>
        <dbReference type="ARBA" id="ARBA00023136"/>
    </source>
</evidence>
<dbReference type="PANTHER" id="PTHR13659">
    <property type="entry name" value="AUTOSOMAL HIGHLY CONSERVED PROTEIN"/>
    <property type="match status" value="1"/>
</dbReference>
<evidence type="ECO:0000259" key="7">
    <source>
        <dbReference type="Pfam" id="PF06271"/>
    </source>
</evidence>
<dbReference type="GeneID" id="107264281"/>
<evidence type="ECO:0000313" key="8">
    <source>
        <dbReference type="Proteomes" id="UP000694920"/>
    </source>
</evidence>
<dbReference type="Pfam" id="PF06271">
    <property type="entry name" value="RDD"/>
    <property type="match status" value="1"/>
</dbReference>
<accession>A0AAJ7FEI7</accession>
<evidence type="ECO:0000313" key="11">
    <source>
        <dbReference type="RefSeq" id="XP_015587866.1"/>
    </source>
</evidence>
<name>A0AAJ7FEI7_CEPCN</name>
<keyword evidence="3 6" id="KW-1133">Transmembrane helix</keyword>
<dbReference type="AlphaFoldDB" id="A0AAJ7FEI7"/>
<keyword evidence="8" id="KW-1185">Reference proteome</keyword>
<evidence type="ECO:0000256" key="5">
    <source>
        <dbReference type="SAM" id="MobiDB-lite"/>
    </source>
</evidence>
<feature type="compositionally biased region" description="Low complexity" evidence="5">
    <location>
        <begin position="81"/>
        <end position="104"/>
    </location>
</feature>
<gene>
    <name evidence="9 10 11" type="primary">LOC107264281</name>
</gene>
<feature type="region of interest" description="Disordered" evidence="5">
    <location>
        <begin position="76"/>
        <end position="119"/>
    </location>
</feature>
<keyword evidence="2 6" id="KW-0812">Transmembrane</keyword>
<dbReference type="Proteomes" id="UP000694920">
    <property type="component" value="Unplaced"/>
</dbReference>
<protein>
    <submittedName>
        <fullName evidence="9 10">Protein FAM8A1 isoform X1</fullName>
    </submittedName>
</protein>
<dbReference type="KEGG" id="ccin:107264281"/>
<evidence type="ECO:0000256" key="2">
    <source>
        <dbReference type="ARBA" id="ARBA00022692"/>
    </source>
</evidence>
<evidence type="ECO:0000256" key="1">
    <source>
        <dbReference type="ARBA" id="ARBA00004141"/>
    </source>
</evidence>
<feature type="domain" description="RDD" evidence="7">
    <location>
        <begin position="132"/>
        <end position="240"/>
    </location>
</feature>
<evidence type="ECO:0000313" key="9">
    <source>
        <dbReference type="RefSeq" id="XP_015587864.1"/>
    </source>
</evidence>
<dbReference type="RefSeq" id="XP_015587866.1">
    <property type="nucleotide sequence ID" value="XM_015732380.2"/>
</dbReference>
<keyword evidence="4 6" id="KW-0472">Membrane</keyword>
<dbReference type="RefSeq" id="XP_015587864.1">
    <property type="nucleotide sequence ID" value="XM_015732378.2"/>
</dbReference>
<sequence>MTDDNSGDSKEDKSQENNTTAPLNHPCTVEERAEYFKKLEKWLQEAYAWQSVVAMFPYYVMSSQLLNRTPGVTPFPPQVPPNAGAATATNNDPNNVNATNRQNNVPLRQGGQQEPRGPFRPPGVEGFEYRIPPIWKRFVAEFIDSMVLFIAKFLMSLFNEFYEFYPLFRSIEQYDLDQFQKNLRFDYIMALEMTSELLILELIHRIMVCIFETFFLYRGLNGRIGGATPGKLVMGLRVVQCRSITPIERPDGSDVVLVSPGTDLGLPLAIGRSVVKNLIIALLFPICFALFFFRFNRTGYDLVCNSIVVEDPYRIPNNNRPHQQ</sequence>
<feature type="region of interest" description="Disordered" evidence="5">
    <location>
        <begin position="1"/>
        <end position="26"/>
    </location>
</feature>
<dbReference type="RefSeq" id="XP_015587865.1">
    <property type="nucleotide sequence ID" value="XM_015732379.2"/>
</dbReference>
<feature type="transmembrane region" description="Helical" evidence="6">
    <location>
        <begin position="274"/>
        <end position="293"/>
    </location>
</feature>
<dbReference type="InterPro" id="IPR010432">
    <property type="entry name" value="RDD"/>
</dbReference>
<evidence type="ECO:0000256" key="3">
    <source>
        <dbReference type="ARBA" id="ARBA00022989"/>
    </source>
</evidence>
<evidence type="ECO:0000256" key="6">
    <source>
        <dbReference type="SAM" id="Phobius"/>
    </source>
</evidence>
<dbReference type="GO" id="GO:0016020">
    <property type="term" value="C:membrane"/>
    <property type="evidence" value="ECO:0007669"/>
    <property type="project" value="UniProtKB-SubCell"/>
</dbReference>
<dbReference type="PANTHER" id="PTHR13659:SF5">
    <property type="entry name" value="PROTEIN FAM8A1"/>
    <property type="match status" value="1"/>
</dbReference>
<evidence type="ECO:0000313" key="10">
    <source>
        <dbReference type="RefSeq" id="XP_015587865.1"/>
    </source>
</evidence>
<comment type="subcellular location">
    <subcellularLocation>
        <location evidence="1">Membrane</location>
        <topology evidence="1">Multi-pass membrane protein</topology>
    </subcellularLocation>
</comment>